<evidence type="ECO:0000313" key="13">
    <source>
        <dbReference type="Proteomes" id="UP000319732"/>
    </source>
</evidence>
<evidence type="ECO:0000256" key="5">
    <source>
        <dbReference type="ARBA" id="ARBA00022755"/>
    </source>
</evidence>
<evidence type="ECO:0000256" key="4">
    <source>
        <dbReference type="ARBA" id="ARBA00022679"/>
    </source>
</evidence>
<dbReference type="GO" id="GO:0004044">
    <property type="term" value="F:amidophosphoribosyltransferase activity"/>
    <property type="evidence" value="ECO:0007669"/>
    <property type="project" value="UniProtKB-UniRule"/>
</dbReference>
<dbReference type="Pfam" id="PF13522">
    <property type="entry name" value="GATase_6"/>
    <property type="match status" value="1"/>
</dbReference>
<dbReference type="UniPathway" id="UPA00074">
    <property type="reaction ID" value="UER00124"/>
</dbReference>
<feature type="active site" description="Nucleophile" evidence="7 9">
    <location>
        <position position="2"/>
    </location>
</feature>
<evidence type="ECO:0000256" key="9">
    <source>
        <dbReference type="PIRSR" id="PIRSR000485-1"/>
    </source>
</evidence>
<dbReference type="GO" id="GO:0006189">
    <property type="term" value="P:'de novo' IMP biosynthetic process"/>
    <property type="evidence" value="ECO:0007669"/>
    <property type="project" value="UniProtKB-UniRule"/>
</dbReference>
<dbReference type="GO" id="GO:0000287">
    <property type="term" value="F:magnesium ion binding"/>
    <property type="evidence" value="ECO:0007669"/>
    <property type="project" value="UniProtKB-UniRule"/>
</dbReference>
<dbReference type="PIRSF" id="PIRSF000485">
    <property type="entry name" value="Amd_phspho_trans"/>
    <property type="match status" value="1"/>
</dbReference>
<dbReference type="InterPro" id="IPR029057">
    <property type="entry name" value="PRTase-like"/>
</dbReference>
<name>A0A545SRW2_9GAMM</name>
<dbReference type="NCBIfam" id="TIGR01134">
    <property type="entry name" value="purF"/>
    <property type="match status" value="1"/>
</dbReference>
<keyword evidence="3 7" id="KW-0328">Glycosyltransferase</keyword>
<dbReference type="SUPFAM" id="SSF56235">
    <property type="entry name" value="N-terminal nucleophile aminohydrolases (Ntn hydrolases)"/>
    <property type="match status" value="1"/>
</dbReference>
<comment type="caution">
    <text evidence="12">The sequence shown here is derived from an EMBL/GenBank/DDBJ whole genome shotgun (WGS) entry which is preliminary data.</text>
</comment>
<evidence type="ECO:0000256" key="6">
    <source>
        <dbReference type="ARBA" id="ARBA00022962"/>
    </source>
</evidence>
<proteinExistence type="inferred from homology"/>
<keyword evidence="13" id="KW-1185">Reference proteome</keyword>
<dbReference type="AlphaFoldDB" id="A0A545SRW2"/>
<dbReference type="InterPro" id="IPR029055">
    <property type="entry name" value="Ntn_hydrolases_N"/>
</dbReference>
<keyword evidence="7 10" id="KW-0460">Magnesium</keyword>
<dbReference type="Pfam" id="PF00156">
    <property type="entry name" value="Pribosyltran"/>
    <property type="match status" value="1"/>
</dbReference>
<feature type="binding site" evidence="7 10">
    <location>
        <position position="368"/>
    </location>
    <ligand>
        <name>Mg(2+)</name>
        <dbReference type="ChEBI" id="CHEBI:18420"/>
    </ligand>
</feature>
<comment type="caution">
    <text evidence="7">Lacks conserved residue(s) required for the propagation of feature annotation.</text>
</comment>
<evidence type="ECO:0000256" key="10">
    <source>
        <dbReference type="PIRSR" id="PIRSR000485-2"/>
    </source>
</evidence>
<evidence type="ECO:0000313" key="12">
    <source>
        <dbReference type="EMBL" id="TQV67699.1"/>
    </source>
</evidence>
<dbReference type="CDD" id="cd00715">
    <property type="entry name" value="GPATase_N"/>
    <property type="match status" value="1"/>
</dbReference>
<dbReference type="Gene3D" id="3.60.20.10">
    <property type="entry name" value="Glutamine Phosphoribosylpyrophosphate, subunit 1, domain 1"/>
    <property type="match status" value="1"/>
</dbReference>
<keyword evidence="7 10" id="KW-0479">Metal-binding</keyword>
<dbReference type="PANTHER" id="PTHR11907">
    <property type="entry name" value="AMIDOPHOSPHORIBOSYLTRANSFERASE"/>
    <property type="match status" value="1"/>
</dbReference>
<gene>
    <name evidence="7 12" type="primary">purF</name>
    <name evidence="12" type="ORF">FKG94_25355</name>
</gene>
<comment type="catalytic activity">
    <reaction evidence="7 8">
        <text>5-phospho-beta-D-ribosylamine + L-glutamate + diphosphate = 5-phospho-alpha-D-ribose 1-diphosphate + L-glutamine + H2O</text>
        <dbReference type="Rhea" id="RHEA:14905"/>
        <dbReference type="ChEBI" id="CHEBI:15377"/>
        <dbReference type="ChEBI" id="CHEBI:29985"/>
        <dbReference type="ChEBI" id="CHEBI:33019"/>
        <dbReference type="ChEBI" id="CHEBI:58017"/>
        <dbReference type="ChEBI" id="CHEBI:58359"/>
        <dbReference type="ChEBI" id="CHEBI:58681"/>
        <dbReference type="EC" id="2.4.2.14"/>
    </reaction>
</comment>
<dbReference type="InterPro" id="IPR035584">
    <property type="entry name" value="PurF_N"/>
</dbReference>
<comment type="cofactor">
    <cofactor evidence="7 10">
        <name>Mg(2+)</name>
        <dbReference type="ChEBI" id="CHEBI:18420"/>
    </cofactor>
    <text evidence="7 10">Binds 1 Mg(2+) ion per subunit.</text>
</comment>
<comment type="function">
    <text evidence="7">Catalyzes the formation of phosphoribosylamine from phosphoribosylpyrophosphate (PRPP) and glutamine.</text>
</comment>
<dbReference type="InterPro" id="IPR017932">
    <property type="entry name" value="GATase_2_dom"/>
</dbReference>
<dbReference type="SUPFAM" id="SSF53271">
    <property type="entry name" value="PRTase-like"/>
    <property type="match status" value="1"/>
</dbReference>
<comment type="similarity">
    <text evidence="2 7 8">In the C-terminal section; belongs to the purine/pyrimidine phosphoribosyltransferase family.</text>
</comment>
<evidence type="ECO:0000256" key="1">
    <source>
        <dbReference type="ARBA" id="ARBA00005209"/>
    </source>
</evidence>
<reference evidence="12 13" key="1">
    <citation type="submission" date="2019-06" db="EMBL/GenBank/DDBJ databases">
        <title>Whole genome sequence for Cellvibrionaceae sp. R142.</title>
        <authorList>
            <person name="Wang G."/>
        </authorList>
    </citation>
    <scope>NUCLEOTIDE SEQUENCE [LARGE SCALE GENOMIC DNA]</scope>
    <source>
        <strain evidence="12 13">R142</strain>
    </source>
</reference>
<evidence type="ECO:0000256" key="2">
    <source>
        <dbReference type="ARBA" id="ARBA00010138"/>
    </source>
</evidence>
<dbReference type="Proteomes" id="UP000319732">
    <property type="component" value="Unassembled WGS sequence"/>
</dbReference>
<dbReference type="RefSeq" id="WP_142929755.1">
    <property type="nucleotide sequence ID" value="NZ_ML660110.1"/>
</dbReference>
<protein>
    <recommendedName>
        <fullName evidence="7">Amidophosphoribosyltransferase</fullName>
        <shortName evidence="7">ATase</shortName>
        <ecNumber evidence="7">2.4.2.14</ecNumber>
    </recommendedName>
    <alternativeName>
        <fullName evidence="7">Glutamine phosphoribosylpyrophosphate amidotransferase</fullName>
        <shortName evidence="7">GPATase</shortName>
    </alternativeName>
</protein>
<keyword evidence="6 7" id="KW-0315">Glutamine amidotransferase</keyword>
<dbReference type="GO" id="GO:0009113">
    <property type="term" value="P:purine nucleobase biosynthetic process"/>
    <property type="evidence" value="ECO:0007669"/>
    <property type="project" value="UniProtKB-UniRule"/>
</dbReference>
<dbReference type="CDD" id="cd06223">
    <property type="entry name" value="PRTases_typeI"/>
    <property type="match status" value="1"/>
</dbReference>
<evidence type="ECO:0000256" key="8">
    <source>
        <dbReference type="PIRNR" id="PIRNR000485"/>
    </source>
</evidence>
<dbReference type="EC" id="2.4.2.14" evidence="7"/>
<dbReference type="HAMAP" id="MF_01931">
    <property type="entry name" value="PurF"/>
    <property type="match status" value="1"/>
</dbReference>
<sequence length="511" mass="55659">MCGIVGIVGRNDVNLKLYGALTMLQHRGQDAAGIVTCDDKGKLAQQKANGLVRDVFRTRHMQRLVGNMGIGHVRYPTAGSTGPALAQPFYVNSPYGIALAHNGNLTNLEEVAEHLHKSDLRHVNTDSDSEVLLNVFAHELQARGKPVPSEDDIFDAIAAVHRRVRGGYAVVALIAGYGVVAFRDPHGIRPLVFGTRESKKRGIEYMIASESVALDVLGYELVRDVAPGEAVYITGAGQCHTRQCAENPSLSPCIFEHVYFARPDSIMDGVSVYKARLRQGEKLADKILRERPDHDIDVVIPIPDSSRVAGQALAQRLGVKFREGLVKNRYIGRTFIMPGQQQRKKSVRQKLNAIGLEFQGKNVMLVDDSIVRGTTCKQIIQMARDAGAAKVYFASAAPAVKYPNVYGIDMPSANELIAHGLDHDAICKEIGADWLLYQDIGDLVAASAEGNPEIQTFEAAVFTGEYITGDVDKRFLDRLDAARNDATKAHKNGDDGDSAVIGLHNDSVEVS</sequence>
<evidence type="ECO:0000259" key="11">
    <source>
        <dbReference type="PROSITE" id="PS51278"/>
    </source>
</evidence>
<evidence type="ECO:0000256" key="3">
    <source>
        <dbReference type="ARBA" id="ARBA00022676"/>
    </source>
</evidence>
<comment type="pathway">
    <text evidence="1 7 8">Purine metabolism; IMP biosynthesis via de novo pathway; N(1)-(5-phospho-D-ribosyl)glycinamide from 5-phospho-alpha-D-ribose 1-diphosphate: step 1/2.</text>
</comment>
<dbReference type="InterPro" id="IPR005854">
    <property type="entry name" value="PurF"/>
</dbReference>
<dbReference type="Gene3D" id="3.40.50.2020">
    <property type="match status" value="1"/>
</dbReference>
<organism evidence="12 13">
    <name type="scientific">Exilibacterium tricleocarpae</name>
    <dbReference type="NCBI Taxonomy" id="2591008"/>
    <lineage>
        <taxon>Bacteria</taxon>
        <taxon>Pseudomonadati</taxon>
        <taxon>Pseudomonadota</taxon>
        <taxon>Gammaproteobacteria</taxon>
        <taxon>Cellvibrionales</taxon>
        <taxon>Cellvibrionaceae</taxon>
        <taxon>Exilibacterium</taxon>
    </lineage>
</organism>
<dbReference type="OrthoDB" id="9801213at2"/>
<evidence type="ECO:0000256" key="7">
    <source>
        <dbReference type="HAMAP-Rule" id="MF_01931"/>
    </source>
</evidence>
<feature type="binding site" evidence="7 10">
    <location>
        <position position="367"/>
    </location>
    <ligand>
        <name>Mg(2+)</name>
        <dbReference type="ChEBI" id="CHEBI:18420"/>
    </ligand>
</feature>
<keyword evidence="4 7" id="KW-0808">Transferase</keyword>
<feature type="binding site" evidence="7 10">
    <location>
        <position position="305"/>
    </location>
    <ligand>
        <name>Mg(2+)</name>
        <dbReference type="ChEBI" id="CHEBI:18420"/>
    </ligand>
</feature>
<dbReference type="InterPro" id="IPR000836">
    <property type="entry name" value="PRTase_dom"/>
</dbReference>
<feature type="domain" description="Glutamine amidotransferase type-2" evidence="11">
    <location>
        <begin position="2"/>
        <end position="236"/>
    </location>
</feature>
<dbReference type="PROSITE" id="PS51278">
    <property type="entry name" value="GATASE_TYPE_2"/>
    <property type="match status" value="1"/>
</dbReference>
<accession>A0A545SRW2</accession>
<dbReference type="EMBL" id="VHSG01000034">
    <property type="protein sequence ID" value="TQV67699.1"/>
    <property type="molecule type" value="Genomic_DNA"/>
</dbReference>
<keyword evidence="5 7" id="KW-0658">Purine biosynthesis</keyword>